<accession>A0ABD2X5I1</accession>
<feature type="compositionally biased region" description="Basic and acidic residues" evidence="1">
    <location>
        <begin position="317"/>
        <end position="330"/>
    </location>
</feature>
<proteinExistence type="predicted"/>
<evidence type="ECO:0000313" key="3">
    <source>
        <dbReference type="Proteomes" id="UP001627154"/>
    </source>
</evidence>
<reference evidence="2 3" key="1">
    <citation type="journal article" date="2024" name="bioRxiv">
        <title>A reference genome for Trichogramma kaykai: A tiny desert-dwelling parasitoid wasp with competing sex-ratio distorters.</title>
        <authorList>
            <person name="Culotta J."/>
            <person name="Lindsey A.R."/>
        </authorList>
    </citation>
    <scope>NUCLEOTIDE SEQUENCE [LARGE SCALE GENOMIC DNA]</scope>
    <source>
        <strain evidence="2 3">KSX58</strain>
    </source>
</reference>
<evidence type="ECO:0000313" key="2">
    <source>
        <dbReference type="EMBL" id="KAL3400404.1"/>
    </source>
</evidence>
<feature type="region of interest" description="Disordered" evidence="1">
    <location>
        <begin position="309"/>
        <end position="330"/>
    </location>
</feature>
<evidence type="ECO:0000256" key="1">
    <source>
        <dbReference type="SAM" id="MobiDB-lite"/>
    </source>
</evidence>
<protein>
    <submittedName>
        <fullName evidence="2">Uncharacterized protein</fullName>
    </submittedName>
</protein>
<keyword evidence="3" id="KW-1185">Reference proteome</keyword>
<dbReference type="EMBL" id="JBJJXI010000051">
    <property type="protein sequence ID" value="KAL3400404.1"/>
    <property type="molecule type" value="Genomic_DNA"/>
</dbReference>
<dbReference type="Proteomes" id="UP001627154">
    <property type="component" value="Unassembled WGS sequence"/>
</dbReference>
<dbReference type="AlphaFoldDB" id="A0ABD2X5I1"/>
<comment type="caution">
    <text evidence="2">The sequence shown here is derived from an EMBL/GenBank/DDBJ whole genome shotgun (WGS) entry which is preliminary data.</text>
</comment>
<gene>
    <name evidence="2" type="ORF">TKK_006268</name>
</gene>
<name>A0ABD2X5I1_9HYME</name>
<sequence>MLSRCSKFLLSAPSSKNLLVVHGINSSNNNNKAWAGRLLRGVPFSSSTRVAAVKGVLCPRPQETINALGKKFCKFKEAASKCPQSAKLECKPDPCPNRPCEHEVKNPAEAFRRAMEDVRCKAKSLNDFVASESQKILGDLDARMIDMSKAQLAARSKSLAELERRVDELEKLSLVCGRERRKEAYSIGLRINEKLQTWECENAAGRLAVNRRLAELADCVHERTNTLVRLVQTCRGSRGSRDMLDCIAEAHKQATCIYDHAQHHAREEIKHTEAMKAKALDENLAEAEKFMGRFEARARDFSKRLDVDAQELQRSCSKKEREESSQRKTD</sequence>
<organism evidence="2 3">
    <name type="scientific">Trichogramma kaykai</name>
    <dbReference type="NCBI Taxonomy" id="54128"/>
    <lineage>
        <taxon>Eukaryota</taxon>
        <taxon>Metazoa</taxon>
        <taxon>Ecdysozoa</taxon>
        <taxon>Arthropoda</taxon>
        <taxon>Hexapoda</taxon>
        <taxon>Insecta</taxon>
        <taxon>Pterygota</taxon>
        <taxon>Neoptera</taxon>
        <taxon>Endopterygota</taxon>
        <taxon>Hymenoptera</taxon>
        <taxon>Apocrita</taxon>
        <taxon>Proctotrupomorpha</taxon>
        <taxon>Chalcidoidea</taxon>
        <taxon>Trichogrammatidae</taxon>
        <taxon>Trichogramma</taxon>
    </lineage>
</organism>